<protein>
    <recommendedName>
        <fullName evidence="1">Dynamin stalk domain-containing protein</fullName>
    </recommendedName>
</protein>
<evidence type="ECO:0000313" key="3">
    <source>
        <dbReference type="Proteomes" id="UP000298663"/>
    </source>
</evidence>
<dbReference type="AlphaFoldDB" id="A0A4U5NH64"/>
<dbReference type="STRING" id="34508.A0A4U5NH64"/>
<evidence type="ECO:0000259" key="1">
    <source>
        <dbReference type="Pfam" id="PF01031"/>
    </source>
</evidence>
<proteinExistence type="predicted"/>
<sequence length="66" mass="7773">MSQDEQAFLLRKYPTLASKNGTYYLAKTLNWLLMQHIRNCLPQLKTRVNVMSAQCQTLLSVWRRNS</sequence>
<keyword evidence="3" id="KW-1185">Reference proteome</keyword>
<reference evidence="2 3" key="2">
    <citation type="journal article" date="2019" name="G3 (Bethesda)">
        <title>Hybrid Assembly of the Genome of the Entomopathogenic Nematode Steinernema carpocapsae Identifies the X-Chromosome.</title>
        <authorList>
            <person name="Serra L."/>
            <person name="Macchietto M."/>
            <person name="Macias-Munoz A."/>
            <person name="McGill C.J."/>
            <person name="Rodriguez I.M."/>
            <person name="Rodriguez B."/>
            <person name="Murad R."/>
            <person name="Mortazavi A."/>
        </authorList>
    </citation>
    <scope>NUCLEOTIDE SEQUENCE [LARGE SCALE GENOMIC DNA]</scope>
    <source>
        <strain evidence="2 3">ALL</strain>
    </source>
</reference>
<dbReference type="InterPro" id="IPR027417">
    <property type="entry name" value="P-loop_NTPase"/>
</dbReference>
<feature type="domain" description="Dynamin stalk" evidence="1">
    <location>
        <begin position="3"/>
        <end position="60"/>
    </location>
</feature>
<dbReference type="Proteomes" id="UP000298663">
    <property type="component" value="Unassembled WGS sequence"/>
</dbReference>
<gene>
    <name evidence="2" type="ORF">L596_015829</name>
</gene>
<name>A0A4U5NH64_STECR</name>
<evidence type="ECO:0000313" key="2">
    <source>
        <dbReference type="EMBL" id="TKR82052.1"/>
    </source>
</evidence>
<dbReference type="OrthoDB" id="5061070at2759"/>
<organism evidence="2 3">
    <name type="scientific">Steinernema carpocapsae</name>
    <name type="common">Entomopathogenic nematode</name>
    <dbReference type="NCBI Taxonomy" id="34508"/>
    <lineage>
        <taxon>Eukaryota</taxon>
        <taxon>Metazoa</taxon>
        <taxon>Ecdysozoa</taxon>
        <taxon>Nematoda</taxon>
        <taxon>Chromadorea</taxon>
        <taxon>Rhabditida</taxon>
        <taxon>Tylenchina</taxon>
        <taxon>Panagrolaimomorpha</taxon>
        <taxon>Strongyloidoidea</taxon>
        <taxon>Steinernematidae</taxon>
        <taxon>Steinernema</taxon>
    </lineage>
</organism>
<accession>A0A4U5NH64</accession>
<dbReference type="Gene3D" id="3.40.50.300">
    <property type="entry name" value="P-loop containing nucleotide triphosphate hydrolases"/>
    <property type="match status" value="1"/>
</dbReference>
<dbReference type="InterPro" id="IPR000375">
    <property type="entry name" value="Dynamin_stalk"/>
</dbReference>
<reference evidence="2 3" key="1">
    <citation type="journal article" date="2015" name="Genome Biol.">
        <title>Comparative genomics of Steinernema reveals deeply conserved gene regulatory networks.</title>
        <authorList>
            <person name="Dillman A.R."/>
            <person name="Macchietto M."/>
            <person name="Porter C.F."/>
            <person name="Rogers A."/>
            <person name="Williams B."/>
            <person name="Antoshechkin I."/>
            <person name="Lee M.M."/>
            <person name="Goodwin Z."/>
            <person name="Lu X."/>
            <person name="Lewis E.E."/>
            <person name="Goodrich-Blair H."/>
            <person name="Stock S.P."/>
            <person name="Adams B.J."/>
            <person name="Sternberg P.W."/>
            <person name="Mortazavi A."/>
        </authorList>
    </citation>
    <scope>NUCLEOTIDE SEQUENCE [LARGE SCALE GENOMIC DNA]</scope>
    <source>
        <strain evidence="2 3">ALL</strain>
    </source>
</reference>
<comment type="caution">
    <text evidence="2">The sequence shown here is derived from an EMBL/GenBank/DDBJ whole genome shotgun (WGS) entry which is preliminary data.</text>
</comment>
<dbReference type="EMBL" id="AZBU02000004">
    <property type="protein sequence ID" value="TKR82052.1"/>
    <property type="molecule type" value="Genomic_DNA"/>
</dbReference>
<dbReference type="Pfam" id="PF01031">
    <property type="entry name" value="Dynamin_M"/>
    <property type="match status" value="1"/>
</dbReference>